<proteinExistence type="predicted"/>
<reference evidence="1 2" key="1">
    <citation type="submission" date="2016-03" db="EMBL/GenBank/DDBJ databases">
        <title>Draft genome sequence of the Vibrio tubiashii subs. europaeus.</title>
        <authorList>
            <person name="Spinard E."/>
            <person name="Dubert J."/>
            <person name="Nelson D.R."/>
            <person name="Barja J.L."/>
        </authorList>
    </citation>
    <scope>NUCLEOTIDE SEQUENCE [LARGE SCALE GENOMIC DNA]</scope>
    <source>
        <strain evidence="2">PP-638</strain>
    </source>
</reference>
<comment type="caution">
    <text evidence="1">The sequence shown here is derived from an EMBL/GenBank/DDBJ whole genome shotgun (WGS) entry which is preliminary data.</text>
</comment>
<evidence type="ECO:0000313" key="2">
    <source>
        <dbReference type="Proteomes" id="UP000094761"/>
    </source>
</evidence>
<gene>
    <name evidence="1" type="ORF">AZ468_21415</name>
</gene>
<dbReference type="GeneID" id="78078291"/>
<dbReference type="RefSeq" id="WP_016076450.1">
    <property type="nucleotide sequence ID" value="NZ_JAPFJR010000018.1"/>
</dbReference>
<dbReference type="OrthoDB" id="5881498at2"/>
<protein>
    <submittedName>
        <fullName evidence="1">Uncharacterized protein</fullName>
    </submittedName>
</protein>
<sequence>MEKTKAKRPNQLIKYIMKFRRCSQVEAEQWADNHCGDWRNTPLPKAKRVKSISSNEKEYEE</sequence>
<organism evidence="1 2">
    <name type="scientific">Vibrio europaeus</name>
    <dbReference type="NCBI Taxonomy" id="300876"/>
    <lineage>
        <taxon>Bacteria</taxon>
        <taxon>Pseudomonadati</taxon>
        <taxon>Pseudomonadota</taxon>
        <taxon>Gammaproteobacteria</taxon>
        <taxon>Vibrionales</taxon>
        <taxon>Vibrionaceae</taxon>
        <taxon>Vibrio</taxon>
        <taxon>Vibrio oreintalis group</taxon>
    </lineage>
</organism>
<dbReference type="Proteomes" id="UP000094761">
    <property type="component" value="Unassembled WGS sequence"/>
</dbReference>
<dbReference type="EMBL" id="LUAX01000007">
    <property type="protein sequence ID" value="OAM98081.1"/>
    <property type="molecule type" value="Genomic_DNA"/>
</dbReference>
<dbReference type="AlphaFoldDB" id="A0A178J860"/>
<evidence type="ECO:0000313" key="1">
    <source>
        <dbReference type="EMBL" id="OAM98081.1"/>
    </source>
</evidence>
<name>A0A178J860_9VIBR</name>
<accession>A0A178J860</accession>